<dbReference type="STRING" id="1344416.A0A139AQB4"/>
<dbReference type="GO" id="GO:0006888">
    <property type="term" value="P:endoplasmic reticulum to Golgi vesicle-mediated transport"/>
    <property type="evidence" value="ECO:0007669"/>
    <property type="project" value="TreeGrafter"/>
</dbReference>
<dbReference type="GO" id="GO:0007094">
    <property type="term" value="P:mitotic spindle assembly checkpoint signaling"/>
    <property type="evidence" value="ECO:0007669"/>
    <property type="project" value="TreeGrafter"/>
</dbReference>
<dbReference type="GO" id="GO:1990423">
    <property type="term" value="C:RZZ complex"/>
    <property type="evidence" value="ECO:0007669"/>
    <property type="project" value="TreeGrafter"/>
</dbReference>
<dbReference type="EMBL" id="KQ965740">
    <property type="protein sequence ID" value="KXS18918.1"/>
    <property type="molecule type" value="Genomic_DNA"/>
</dbReference>
<organism evidence="3 4">
    <name type="scientific">Gonapodya prolifera (strain JEL478)</name>
    <name type="common">Monoblepharis prolifera</name>
    <dbReference type="NCBI Taxonomy" id="1344416"/>
    <lineage>
        <taxon>Eukaryota</taxon>
        <taxon>Fungi</taxon>
        <taxon>Fungi incertae sedis</taxon>
        <taxon>Chytridiomycota</taxon>
        <taxon>Chytridiomycota incertae sedis</taxon>
        <taxon>Monoblepharidomycetes</taxon>
        <taxon>Monoblepharidales</taxon>
        <taxon>Gonapodyaceae</taxon>
        <taxon>Gonapodya</taxon>
    </lineage>
</organism>
<feature type="region of interest" description="Disordered" evidence="1">
    <location>
        <begin position="145"/>
        <end position="200"/>
    </location>
</feature>
<reference evidence="3 4" key="1">
    <citation type="journal article" date="2015" name="Genome Biol. Evol.">
        <title>Phylogenomic analyses indicate that early fungi evolved digesting cell walls of algal ancestors of land plants.</title>
        <authorList>
            <person name="Chang Y."/>
            <person name="Wang S."/>
            <person name="Sekimoto S."/>
            <person name="Aerts A.L."/>
            <person name="Choi C."/>
            <person name="Clum A."/>
            <person name="LaButti K.M."/>
            <person name="Lindquist E.A."/>
            <person name="Yee Ngan C."/>
            <person name="Ohm R.A."/>
            <person name="Salamov A.A."/>
            <person name="Grigoriev I.V."/>
            <person name="Spatafora J.W."/>
            <person name="Berbee M.L."/>
        </authorList>
    </citation>
    <scope>NUCLEOTIDE SEQUENCE [LARGE SCALE GENOMIC DNA]</scope>
    <source>
        <strain evidence="3 4">JEL478</strain>
    </source>
</reference>
<dbReference type="Proteomes" id="UP000070544">
    <property type="component" value="Unassembled WGS sequence"/>
</dbReference>
<dbReference type="Pfam" id="PF20666">
    <property type="entry name" value="ZW10_C"/>
    <property type="match status" value="1"/>
</dbReference>
<accession>A0A139AQB4</accession>
<sequence length="491" mass="52251">MVVLVSRGFEDTLHQLSTVTRPSSSAVARALTHLASFTSFVSAHFPALDSSREYITFPIWQSIWASAAKAVEAAAPTATLDLNSFVEQVAESLRVLEKVGRDCGLVTSGMDPTSDLLSSLPAVSMRKRREDTLALARDVLSGDPDATVRVSESTERGGLPSLGGEKSSAGGSKGGKSGSGKGGVGSSTWESEPGGPGAGTFRLPTMQVTVAAQAVIEMAYATVDEAKGVAVKPGGANEAAALYRLSRDLIDLLRAMIPGRHQTTRETAPVRAIVHCNDCIYTAWHLTTMRLHGVKDVGGVIGEWGTFADMVVLFRQLAEEMWESELTRQRDTLLAMFAPLRAGTTVRIESATTGGAESVNRTEGSTISDGVTTEWLEAVESGVRVSAHQMDVISRVWKNVLPPREYLKAVGALLDAVLEDLETHALVPTVLKGVTGAQMYQLGNALGAVATRAAGWFEVPDEGGKMRKEPIEKHASRFEAFTSATKKLGGR</sequence>
<gene>
    <name evidence="3" type="ORF">M427DRAFT_179592</name>
</gene>
<dbReference type="GO" id="GO:0005737">
    <property type="term" value="C:cytoplasm"/>
    <property type="evidence" value="ECO:0007669"/>
    <property type="project" value="GOC"/>
</dbReference>
<feature type="compositionally biased region" description="Gly residues" evidence="1">
    <location>
        <begin position="171"/>
        <end position="185"/>
    </location>
</feature>
<dbReference type="PANTHER" id="PTHR12205:SF0">
    <property type="entry name" value="CENTROMERE_KINETOCHORE PROTEIN ZW10 HOMOLOG"/>
    <property type="match status" value="1"/>
</dbReference>
<proteinExistence type="predicted"/>
<dbReference type="AlphaFoldDB" id="A0A139AQB4"/>
<evidence type="ECO:0000313" key="3">
    <source>
        <dbReference type="EMBL" id="KXS18918.1"/>
    </source>
</evidence>
<keyword evidence="4" id="KW-1185">Reference proteome</keyword>
<dbReference type="OrthoDB" id="534815at2759"/>
<dbReference type="InterPro" id="IPR048343">
    <property type="entry name" value="ZW10_C"/>
</dbReference>
<name>A0A139AQB4_GONPJ</name>
<evidence type="ECO:0000313" key="4">
    <source>
        <dbReference type="Proteomes" id="UP000070544"/>
    </source>
</evidence>
<protein>
    <recommendedName>
        <fullName evidence="2">Centromere/kinetochore protein zw10 C-terminal domain-containing protein</fullName>
    </recommendedName>
</protein>
<feature type="domain" description="Centromere/kinetochore protein zw10 C-terminal" evidence="2">
    <location>
        <begin position="201"/>
        <end position="334"/>
    </location>
</feature>
<evidence type="ECO:0000259" key="2">
    <source>
        <dbReference type="Pfam" id="PF20666"/>
    </source>
</evidence>
<evidence type="ECO:0000256" key="1">
    <source>
        <dbReference type="SAM" id="MobiDB-lite"/>
    </source>
</evidence>
<dbReference type="PANTHER" id="PTHR12205">
    <property type="entry name" value="CENTROMERE/KINETOCHORE PROTEIN ZW10"/>
    <property type="match status" value="1"/>
</dbReference>